<proteinExistence type="predicted"/>
<dbReference type="InterPro" id="IPR052698">
    <property type="entry name" value="MoCofactor_Util/Proc"/>
</dbReference>
<dbReference type="Proteomes" id="UP001409291">
    <property type="component" value="Unassembled WGS sequence"/>
</dbReference>
<dbReference type="EMBL" id="JBDJNQ010000010">
    <property type="protein sequence ID" value="MEN5379534.1"/>
    <property type="molecule type" value="Genomic_DNA"/>
</dbReference>
<feature type="domain" description="XdhC Rossmann" evidence="2">
    <location>
        <begin position="206"/>
        <end position="350"/>
    </location>
</feature>
<keyword evidence="4" id="KW-1185">Reference proteome</keyword>
<evidence type="ECO:0000259" key="1">
    <source>
        <dbReference type="Pfam" id="PF02625"/>
    </source>
</evidence>
<organism evidence="3 4">
    <name type="scientific">Sphingobacterium kitahiroshimense</name>
    <dbReference type="NCBI Taxonomy" id="470446"/>
    <lineage>
        <taxon>Bacteria</taxon>
        <taxon>Pseudomonadati</taxon>
        <taxon>Bacteroidota</taxon>
        <taxon>Sphingobacteriia</taxon>
        <taxon>Sphingobacteriales</taxon>
        <taxon>Sphingobacteriaceae</taxon>
        <taxon>Sphingobacterium</taxon>
    </lineage>
</organism>
<dbReference type="PANTHER" id="PTHR30388:SF4">
    <property type="entry name" value="MOLYBDENUM COFACTOR INSERTION CHAPERONE PAOD"/>
    <property type="match status" value="1"/>
</dbReference>
<dbReference type="InterPro" id="IPR003777">
    <property type="entry name" value="XdhC_CoxI"/>
</dbReference>
<comment type="caution">
    <text evidence="3">The sequence shown here is derived from an EMBL/GenBank/DDBJ whole genome shotgun (WGS) entry which is preliminary data.</text>
</comment>
<protein>
    <submittedName>
        <fullName evidence="3">XdhC family protein</fullName>
    </submittedName>
</protein>
<name>A0ABV0BY78_9SPHI</name>
<dbReference type="Pfam" id="PF02625">
    <property type="entry name" value="XdhC_CoxI"/>
    <property type="match status" value="1"/>
</dbReference>
<dbReference type="InterPro" id="IPR027051">
    <property type="entry name" value="XdhC_Rossmann_dom"/>
</dbReference>
<accession>A0ABV0BY78</accession>
<sequence>MSELKTIIAAYDTAEAQGYKTVLATVVKVEGSSYRMPGARMLVSEYGEMTGAISGGCLEGDALSRAMLALQQQTNKLVTYDTTNEADATLGIQLGCNGIVHLLFEYIDPSDPQNPIALLKKTTNKRVPALVVTICSLDRYAEQPGTCGIRLENQTVLRANPLIAGEDMLAYMEQVCRSKATMRTVLEYKNVDYELLLEYHIPPIHMVIVGAGNDAQPVAAMAAMLGWEVSIVDGRASHTAVDRFPAAKQVITAAASEFLHQIDIDAYTAVVLMSHNFNYDKDVLKHLLQTSVSYIGLLGPKKRFQRLLNTLQEDGCIIDEPQQAKMHGPVGLDIGAETSAEIALSIIAEVKSFLHRRSAASLRDRTAKMHENISIL</sequence>
<dbReference type="Pfam" id="PF13478">
    <property type="entry name" value="XdhC_C"/>
    <property type="match status" value="1"/>
</dbReference>
<feature type="domain" description="XdhC- CoxI" evidence="1">
    <location>
        <begin position="16"/>
        <end position="81"/>
    </location>
</feature>
<dbReference type="RefSeq" id="WP_346582333.1">
    <property type="nucleotide sequence ID" value="NZ_JBDJNQ010000010.1"/>
</dbReference>
<evidence type="ECO:0000259" key="2">
    <source>
        <dbReference type="Pfam" id="PF13478"/>
    </source>
</evidence>
<dbReference type="Gene3D" id="3.40.50.720">
    <property type="entry name" value="NAD(P)-binding Rossmann-like Domain"/>
    <property type="match status" value="1"/>
</dbReference>
<evidence type="ECO:0000313" key="4">
    <source>
        <dbReference type="Proteomes" id="UP001409291"/>
    </source>
</evidence>
<reference evidence="3 4" key="1">
    <citation type="submission" date="2024-04" db="EMBL/GenBank/DDBJ databases">
        <title>WGS of bacteria from Torrens River.</title>
        <authorList>
            <person name="Wyrsch E.R."/>
            <person name="Drigo B."/>
        </authorList>
    </citation>
    <scope>NUCLEOTIDE SEQUENCE [LARGE SCALE GENOMIC DNA]</scope>
    <source>
        <strain evidence="3 4">TWI391</strain>
    </source>
</reference>
<evidence type="ECO:0000313" key="3">
    <source>
        <dbReference type="EMBL" id="MEN5379534.1"/>
    </source>
</evidence>
<gene>
    <name evidence="3" type="ORF">ABE541_19865</name>
</gene>
<dbReference type="PANTHER" id="PTHR30388">
    <property type="entry name" value="ALDEHYDE OXIDOREDUCTASE MOLYBDENUM COFACTOR ASSEMBLY PROTEIN"/>
    <property type="match status" value="1"/>
</dbReference>